<evidence type="ECO:0000313" key="7">
    <source>
        <dbReference type="EMBL" id="QBR87419.1"/>
    </source>
</evidence>
<proteinExistence type="inferred from homology"/>
<keyword evidence="3" id="KW-0418">Kinase</keyword>
<evidence type="ECO:0000256" key="4">
    <source>
        <dbReference type="SAM" id="MobiDB-lite"/>
    </source>
</evidence>
<evidence type="ECO:0000256" key="3">
    <source>
        <dbReference type="ARBA" id="ARBA00022777"/>
    </source>
</evidence>
<dbReference type="Pfam" id="PF13657">
    <property type="entry name" value="Couple_hipA"/>
    <property type="match status" value="1"/>
</dbReference>
<accession>A0ABX5SMS4</accession>
<dbReference type="RefSeq" id="WP_135062764.1">
    <property type="nucleotide sequence ID" value="NZ_CP038266.1"/>
</dbReference>
<reference evidence="7 8" key="1">
    <citation type="submission" date="2019-03" db="EMBL/GenBank/DDBJ databases">
        <authorList>
            <person name="Dong K."/>
        </authorList>
    </citation>
    <scope>NUCLEOTIDE SEQUENCE [LARGE SCALE GENOMIC DNA]</scope>
    <source>
        <strain evidence="8">dk512</strain>
    </source>
</reference>
<dbReference type="NCBIfam" id="TIGR03071">
    <property type="entry name" value="couple_hipA"/>
    <property type="match status" value="1"/>
</dbReference>
<comment type="similarity">
    <text evidence="1">Belongs to the HipA Ser/Thr kinase family.</text>
</comment>
<dbReference type="EMBL" id="CP038266">
    <property type="protein sequence ID" value="QBR87419.1"/>
    <property type="molecule type" value="Genomic_DNA"/>
</dbReference>
<gene>
    <name evidence="7" type="ORF">E4K62_01110</name>
</gene>
<feature type="compositionally biased region" description="Low complexity" evidence="4">
    <location>
        <begin position="406"/>
        <end position="424"/>
    </location>
</feature>
<evidence type="ECO:0000313" key="8">
    <source>
        <dbReference type="Proteomes" id="UP000295748"/>
    </source>
</evidence>
<organism evidence="7 8">
    <name type="scientific">Microbacterium wangchenii</name>
    <dbReference type="NCBI Taxonomy" id="2541726"/>
    <lineage>
        <taxon>Bacteria</taxon>
        <taxon>Bacillati</taxon>
        <taxon>Actinomycetota</taxon>
        <taxon>Actinomycetes</taxon>
        <taxon>Micrococcales</taxon>
        <taxon>Microbacteriaceae</taxon>
        <taxon>Microbacterium</taxon>
    </lineage>
</organism>
<name>A0ABX5SMS4_9MICO</name>
<evidence type="ECO:0000259" key="5">
    <source>
        <dbReference type="Pfam" id="PF07804"/>
    </source>
</evidence>
<feature type="domain" description="HipA N-terminal subdomain 1" evidence="6">
    <location>
        <begin position="4"/>
        <end position="105"/>
    </location>
</feature>
<feature type="domain" description="HipA-like C-terminal" evidence="5">
    <location>
        <begin position="148"/>
        <end position="343"/>
    </location>
</feature>
<dbReference type="PANTHER" id="PTHR37419:SF1">
    <property type="entry name" value="SERINE_THREONINE-PROTEIN KINASE TOXIN HIPA"/>
    <property type="match status" value="1"/>
</dbReference>
<evidence type="ECO:0000256" key="2">
    <source>
        <dbReference type="ARBA" id="ARBA00022679"/>
    </source>
</evidence>
<keyword evidence="2" id="KW-0808">Transferase</keyword>
<dbReference type="InterPro" id="IPR017508">
    <property type="entry name" value="HipA_N1"/>
</dbReference>
<dbReference type="Proteomes" id="UP000295748">
    <property type="component" value="Chromosome"/>
</dbReference>
<sequence length="448" mass="48209">MAELTVALHGGVIGTLSDRGAAFDFTPTGDAVRRYGLGSRVLSAAIPLAPRPAASTRPVRQNFFAELLPEGNARRRLALEAGLDADDVIAMLRVYGRDVAGAIQVWDAALPGEPRTPATEPLDDEGVARLLRDVGIHPLGNKPRRGKTSLNGVQDKIVLVRTETGWARSLDGFPSTHIVKPIVGRYPSMIFDEEYGSRFARVLGLADFSTEVMTFAGEKALVIERYDRSGSAADGRIHQEDFNQVLGCRGDQKYEIYGKRGLSDVAKILTPGDREKLLRMVALSIAVGNLDMHLKNIALLHDADGGYVLAPMYDVVPQHFPEYDNDGELALSVVGVFDYAQIHRDLIVEEAEAWGVADASTIVDEALSVTLEVAQREIPHSGAHPGLQQLIARTTESLLAGRTVIGTEPGVPGEGPRPAAGRGAWEWPNARAPRVGGLSDDPPLEAGD</sequence>
<feature type="region of interest" description="Disordered" evidence="4">
    <location>
        <begin position="404"/>
        <end position="448"/>
    </location>
</feature>
<dbReference type="InterPro" id="IPR012893">
    <property type="entry name" value="HipA-like_C"/>
</dbReference>
<dbReference type="PANTHER" id="PTHR37419">
    <property type="entry name" value="SERINE/THREONINE-PROTEIN KINASE TOXIN HIPA"/>
    <property type="match status" value="1"/>
</dbReference>
<evidence type="ECO:0000259" key="6">
    <source>
        <dbReference type="Pfam" id="PF13657"/>
    </source>
</evidence>
<dbReference type="InterPro" id="IPR052028">
    <property type="entry name" value="HipA_Ser/Thr_kinase"/>
</dbReference>
<keyword evidence="8" id="KW-1185">Reference proteome</keyword>
<evidence type="ECO:0000256" key="1">
    <source>
        <dbReference type="ARBA" id="ARBA00010164"/>
    </source>
</evidence>
<protein>
    <submittedName>
        <fullName evidence="7">Type II toxin-antitoxin system HipA family toxin</fullName>
    </submittedName>
</protein>
<dbReference type="Pfam" id="PF07804">
    <property type="entry name" value="HipA_C"/>
    <property type="match status" value="1"/>
</dbReference>